<gene>
    <name evidence="2" type="ORF">B0H17DRAFT_430954</name>
</gene>
<organism evidence="2 3">
    <name type="scientific">Mycena rosella</name>
    <name type="common">Pink bonnet</name>
    <name type="synonym">Agaricus rosellus</name>
    <dbReference type="NCBI Taxonomy" id="1033263"/>
    <lineage>
        <taxon>Eukaryota</taxon>
        <taxon>Fungi</taxon>
        <taxon>Dikarya</taxon>
        <taxon>Basidiomycota</taxon>
        <taxon>Agaricomycotina</taxon>
        <taxon>Agaricomycetes</taxon>
        <taxon>Agaricomycetidae</taxon>
        <taxon>Agaricales</taxon>
        <taxon>Marasmiineae</taxon>
        <taxon>Mycenaceae</taxon>
        <taxon>Mycena</taxon>
    </lineage>
</organism>
<proteinExistence type="predicted"/>
<reference evidence="2" key="1">
    <citation type="submission" date="2023-03" db="EMBL/GenBank/DDBJ databases">
        <title>Massive genome expansion in bonnet fungi (Mycena s.s.) driven by repeated elements and novel gene families across ecological guilds.</title>
        <authorList>
            <consortium name="Lawrence Berkeley National Laboratory"/>
            <person name="Harder C.B."/>
            <person name="Miyauchi S."/>
            <person name="Viragh M."/>
            <person name="Kuo A."/>
            <person name="Thoen E."/>
            <person name="Andreopoulos B."/>
            <person name="Lu D."/>
            <person name="Skrede I."/>
            <person name="Drula E."/>
            <person name="Henrissat B."/>
            <person name="Morin E."/>
            <person name="Kohler A."/>
            <person name="Barry K."/>
            <person name="LaButti K."/>
            <person name="Morin E."/>
            <person name="Salamov A."/>
            <person name="Lipzen A."/>
            <person name="Mereny Z."/>
            <person name="Hegedus B."/>
            <person name="Baldrian P."/>
            <person name="Stursova M."/>
            <person name="Weitz H."/>
            <person name="Taylor A."/>
            <person name="Grigoriev I.V."/>
            <person name="Nagy L.G."/>
            <person name="Martin F."/>
            <person name="Kauserud H."/>
        </authorList>
    </citation>
    <scope>NUCLEOTIDE SEQUENCE</scope>
    <source>
        <strain evidence="2">CBHHK067</strain>
    </source>
</reference>
<accession>A0AAD7DQM4</accession>
<protein>
    <submittedName>
        <fullName evidence="2">Uncharacterized protein</fullName>
    </submittedName>
</protein>
<evidence type="ECO:0000256" key="1">
    <source>
        <dbReference type="SAM" id="MobiDB-lite"/>
    </source>
</evidence>
<dbReference type="Proteomes" id="UP001221757">
    <property type="component" value="Unassembled WGS sequence"/>
</dbReference>
<dbReference type="EMBL" id="JARKIE010000038">
    <property type="protein sequence ID" value="KAJ7695350.1"/>
    <property type="molecule type" value="Genomic_DNA"/>
</dbReference>
<name>A0AAD7DQM4_MYCRO</name>
<sequence>MKKIMRSPKREPTRARMNAPMSPTTLLFPEANRSNLNGSGSVSCLKYRDLTCRHESTTGGFIKFALTEGHPANVNNSFLLANENIINGQCYTGGCDKDGFDPGDTHVCVGKNVTIPNWVADGDYVFSFSSIGGFDSDAIPTKQLPLYHNCANIKIQGGVALEDRPADWIAPFIGGSKDNVNGPIPPDQCAFKNFRAEPEDPSVVNVNDVANNMQFGLPDGWAVPGGSPSVAKRLNDLILRRLGHVARAVGLSEDD</sequence>
<comment type="caution">
    <text evidence="2">The sequence shown here is derived from an EMBL/GenBank/DDBJ whole genome shotgun (WGS) entry which is preliminary data.</text>
</comment>
<feature type="region of interest" description="Disordered" evidence="1">
    <location>
        <begin position="1"/>
        <end position="21"/>
    </location>
</feature>
<keyword evidence="3" id="KW-1185">Reference proteome</keyword>
<evidence type="ECO:0000313" key="3">
    <source>
        <dbReference type="Proteomes" id="UP001221757"/>
    </source>
</evidence>
<evidence type="ECO:0000313" key="2">
    <source>
        <dbReference type="EMBL" id="KAJ7695350.1"/>
    </source>
</evidence>
<dbReference type="AlphaFoldDB" id="A0AAD7DQM4"/>